<dbReference type="Proteomes" id="UP000650467">
    <property type="component" value="Unassembled WGS sequence"/>
</dbReference>
<feature type="chain" id="PRO_5032960960" description="Lipoprotein" evidence="1">
    <location>
        <begin position="23"/>
        <end position="331"/>
    </location>
</feature>
<protein>
    <recommendedName>
        <fullName evidence="4">Lipoprotein</fullName>
    </recommendedName>
</protein>
<dbReference type="AlphaFoldDB" id="A0A835T3H6"/>
<name>A0A835T3H6_CHLIN</name>
<sequence length="331" mass="35539">MARSKQALVALAIFALAPGCASNPAYVASLDDVAANGSPNAKFEVMAAYYNAQCGKYEALNMTSPEGKAACRADTANRCYVVPNTGRTCTSSWGAQLALDNLLCPGTAAYRDQQCYVKLKDECVQDPNCGWGDIAYFGGVAQRDRLTPVAEAAAGGPITWIMCRSKEYLDFIMVNGTSINATARTEWGTKIATGNPDDDADWLAKVGNCTYAITSRAGRKYSQACSAANNLVSPSGTTYIDPADYNSTRSCIAAGCFLNWLDGVKTRARGGNVTDVFYQCSVSPNYYYNLRYPSRFDRPLTDAYNTCGLGTGYDRARCEGARLQGFPPTAA</sequence>
<reference evidence="2" key="1">
    <citation type="journal article" date="2020" name="bioRxiv">
        <title>Comparative genomics of Chlamydomonas.</title>
        <authorList>
            <person name="Craig R.J."/>
            <person name="Hasan A.R."/>
            <person name="Ness R.W."/>
            <person name="Keightley P.D."/>
        </authorList>
    </citation>
    <scope>NUCLEOTIDE SEQUENCE</scope>
    <source>
        <strain evidence="2">SAG 7.73</strain>
    </source>
</reference>
<evidence type="ECO:0000256" key="1">
    <source>
        <dbReference type="SAM" id="SignalP"/>
    </source>
</evidence>
<evidence type="ECO:0000313" key="3">
    <source>
        <dbReference type="Proteomes" id="UP000650467"/>
    </source>
</evidence>
<comment type="caution">
    <text evidence="2">The sequence shown here is derived from an EMBL/GenBank/DDBJ whole genome shotgun (WGS) entry which is preliminary data.</text>
</comment>
<keyword evidence="1" id="KW-0732">Signal</keyword>
<dbReference type="OrthoDB" id="526811at2759"/>
<evidence type="ECO:0008006" key="4">
    <source>
        <dbReference type="Google" id="ProtNLM"/>
    </source>
</evidence>
<keyword evidence="3" id="KW-1185">Reference proteome</keyword>
<gene>
    <name evidence="2" type="ORF">HXX76_006194</name>
</gene>
<proteinExistence type="predicted"/>
<accession>A0A835T3H6</accession>
<evidence type="ECO:0000313" key="2">
    <source>
        <dbReference type="EMBL" id="KAG2436666.1"/>
    </source>
</evidence>
<dbReference type="EMBL" id="JAEHOC010000012">
    <property type="protein sequence ID" value="KAG2436666.1"/>
    <property type="molecule type" value="Genomic_DNA"/>
</dbReference>
<organism evidence="2 3">
    <name type="scientific">Chlamydomonas incerta</name>
    <dbReference type="NCBI Taxonomy" id="51695"/>
    <lineage>
        <taxon>Eukaryota</taxon>
        <taxon>Viridiplantae</taxon>
        <taxon>Chlorophyta</taxon>
        <taxon>core chlorophytes</taxon>
        <taxon>Chlorophyceae</taxon>
        <taxon>CS clade</taxon>
        <taxon>Chlamydomonadales</taxon>
        <taxon>Chlamydomonadaceae</taxon>
        <taxon>Chlamydomonas</taxon>
    </lineage>
</organism>
<feature type="signal peptide" evidence="1">
    <location>
        <begin position="1"/>
        <end position="22"/>
    </location>
</feature>